<comment type="caution">
    <text evidence="1">The sequence shown here is derived from an EMBL/GenBank/DDBJ whole genome shotgun (WGS) entry which is preliminary data.</text>
</comment>
<accession>A0AAV5U1J3</accession>
<reference evidence="1" key="1">
    <citation type="submission" date="2023-10" db="EMBL/GenBank/DDBJ databases">
        <title>Genome assembly of Pristionchus species.</title>
        <authorList>
            <person name="Yoshida K."/>
            <person name="Sommer R.J."/>
        </authorList>
    </citation>
    <scope>NUCLEOTIDE SEQUENCE</scope>
    <source>
        <strain evidence="1">RS0144</strain>
    </source>
</reference>
<proteinExistence type="predicted"/>
<keyword evidence="2" id="KW-1185">Reference proteome</keyword>
<protein>
    <recommendedName>
        <fullName evidence="3">DDE-1 domain-containing protein</fullName>
    </recommendedName>
</protein>
<evidence type="ECO:0008006" key="3">
    <source>
        <dbReference type="Google" id="ProtNLM"/>
    </source>
</evidence>
<name>A0AAV5U1J3_9BILA</name>
<evidence type="ECO:0000313" key="1">
    <source>
        <dbReference type="EMBL" id="GMT00731.1"/>
    </source>
</evidence>
<sequence length="235" mass="26268">KYRITSRHITKIVSVKTNRDKAKTLQLVDELRAKVQEIVEEHPDICILNTDQSGMVKEAHGKRTNARKGSRVVEVVVQSKGVTTSSSTLLPVIGSDGYLKPKQFIQLGEPGGKLPQKGCFRDPDLEIAVGTSHMMGKTAKQFYKEVLFDGFVPPKLLLLLDSWPSFKQHDVIRAAAPPNCQLFILHIPPGATSLCQPADLSFNHQLKGIQKRLKGFIMARKIDYKVAQRDNLLKF</sequence>
<dbReference type="Proteomes" id="UP001432027">
    <property type="component" value="Unassembled WGS sequence"/>
</dbReference>
<organism evidence="1 2">
    <name type="scientific">Pristionchus entomophagus</name>
    <dbReference type="NCBI Taxonomy" id="358040"/>
    <lineage>
        <taxon>Eukaryota</taxon>
        <taxon>Metazoa</taxon>
        <taxon>Ecdysozoa</taxon>
        <taxon>Nematoda</taxon>
        <taxon>Chromadorea</taxon>
        <taxon>Rhabditida</taxon>
        <taxon>Rhabditina</taxon>
        <taxon>Diplogasteromorpha</taxon>
        <taxon>Diplogasteroidea</taxon>
        <taxon>Neodiplogasteridae</taxon>
        <taxon>Pristionchus</taxon>
    </lineage>
</organism>
<feature type="non-terminal residue" evidence="1">
    <location>
        <position position="1"/>
    </location>
</feature>
<dbReference type="AlphaFoldDB" id="A0AAV5U1J3"/>
<evidence type="ECO:0000313" key="2">
    <source>
        <dbReference type="Proteomes" id="UP001432027"/>
    </source>
</evidence>
<gene>
    <name evidence="1" type="ORF">PENTCL1PPCAC_22905</name>
</gene>
<feature type="non-terminal residue" evidence="1">
    <location>
        <position position="235"/>
    </location>
</feature>
<dbReference type="EMBL" id="BTSX01000005">
    <property type="protein sequence ID" value="GMT00731.1"/>
    <property type="molecule type" value="Genomic_DNA"/>
</dbReference>